<keyword evidence="2" id="KW-1133">Transmembrane helix</keyword>
<gene>
    <name evidence="3" type="ORF">SK128_000642</name>
</gene>
<accession>A0AAN8X5Q3</accession>
<protein>
    <submittedName>
        <fullName evidence="3">Uncharacterized protein</fullName>
    </submittedName>
</protein>
<feature type="transmembrane region" description="Helical" evidence="2">
    <location>
        <begin position="298"/>
        <end position="321"/>
    </location>
</feature>
<feature type="compositionally biased region" description="Polar residues" evidence="1">
    <location>
        <begin position="7"/>
        <end position="32"/>
    </location>
</feature>
<feature type="region of interest" description="Disordered" evidence="1">
    <location>
        <begin position="211"/>
        <end position="244"/>
    </location>
</feature>
<keyword evidence="2" id="KW-0812">Transmembrane</keyword>
<sequence length="357" mass="39083">MLRAESVTYSSVPQDESSVPPSTFTTSRSPYNPHSRRDCQLTAIITTIVIVTGLTLAATLPLIIKSSTSSKLPPTGNPDRLSNDNDSDLNLIIHLDGGEAQDTTEKISVNDYYNDEDYDFLYPQMKEPIVVVQTTEQPTVPRAPAVANVNTTIRAILTSKQPVQSVTEDVSGYVEDMAGRGTDYVAATIAKIVTPPPSEPGLVEGVNEDREPLAEGTQEENKQDADSENLDKYADNGDGSANQYIDTQTKITSKTEDDIDLEQLLSDIYGKEENVKPNSSDNDSWISDVIYTKDKVTLAILAAVVAVAGTTVVVAVVWLIYSRVSARRRRINIQNVITDLQSRDKIVLLNSEESEEE</sequence>
<feature type="transmembrane region" description="Helical" evidence="2">
    <location>
        <begin position="41"/>
        <end position="64"/>
    </location>
</feature>
<dbReference type="AlphaFoldDB" id="A0AAN8X5Q3"/>
<evidence type="ECO:0000313" key="3">
    <source>
        <dbReference type="EMBL" id="KAK7077057.1"/>
    </source>
</evidence>
<keyword evidence="2" id="KW-0472">Membrane</keyword>
<name>A0AAN8X5Q3_HALRR</name>
<evidence type="ECO:0000313" key="4">
    <source>
        <dbReference type="Proteomes" id="UP001381693"/>
    </source>
</evidence>
<evidence type="ECO:0000256" key="1">
    <source>
        <dbReference type="SAM" id="MobiDB-lite"/>
    </source>
</evidence>
<dbReference type="EMBL" id="JAXCGZ010009480">
    <property type="protein sequence ID" value="KAK7077057.1"/>
    <property type="molecule type" value="Genomic_DNA"/>
</dbReference>
<proteinExistence type="predicted"/>
<reference evidence="3 4" key="1">
    <citation type="submission" date="2023-11" db="EMBL/GenBank/DDBJ databases">
        <title>Halocaridina rubra genome assembly.</title>
        <authorList>
            <person name="Smith C."/>
        </authorList>
    </citation>
    <scope>NUCLEOTIDE SEQUENCE [LARGE SCALE GENOMIC DNA]</scope>
    <source>
        <strain evidence="3">EP-1</strain>
        <tissue evidence="3">Whole</tissue>
    </source>
</reference>
<feature type="compositionally biased region" description="Basic and acidic residues" evidence="1">
    <location>
        <begin position="211"/>
        <end position="235"/>
    </location>
</feature>
<dbReference type="Proteomes" id="UP001381693">
    <property type="component" value="Unassembled WGS sequence"/>
</dbReference>
<evidence type="ECO:0000256" key="2">
    <source>
        <dbReference type="SAM" id="Phobius"/>
    </source>
</evidence>
<feature type="region of interest" description="Disordered" evidence="1">
    <location>
        <begin position="1"/>
        <end position="34"/>
    </location>
</feature>
<organism evidence="3 4">
    <name type="scientific">Halocaridina rubra</name>
    <name type="common">Hawaiian red shrimp</name>
    <dbReference type="NCBI Taxonomy" id="373956"/>
    <lineage>
        <taxon>Eukaryota</taxon>
        <taxon>Metazoa</taxon>
        <taxon>Ecdysozoa</taxon>
        <taxon>Arthropoda</taxon>
        <taxon>Crustacea</taxon>
        <taxon>Multicrustacea</taxon>
        <taxon>Malacostraca</taxon>
        <taxon>Eumalacostraca</taxon>
        <taxon>Eucarida</taxon>
        <taxon>Decapoda</taxon>
        <taxon>Pleocyemata</taxon>
        <taxon>Caridea</taxon>
        <taxon>Atyoidea</taxon>
        <taxon>Atyidae</taxon>
        <taxon>Halocaridina</taxon>
    </lineage>
</organism>
<keyword evidence="4" id="KW-1185">Reference proteome</keyword>
<comment type="caution">
    <text evidence="3">The sequence shown here is derived from an EMBL/GenBank/DDBJ whole genome shotgun (WGS) entry which is preliminary data.</text>
</comment>